<reference evidence="5" key="3">
    <citation type="submission" date="2022-07" db="EMBL/GenBank/DDBJ databases">
        <title>Complete genome of Mycoplasma hyosynoviae B1.</title>
        <authorList>
            <person name="Spergser J."/>
        </authorList>
    </citation>
    <scope>NUCLEOTIDE SEQUENCE</scope>
    <source>
        <strain evidence="5">B1</strain>
    </source>
</reference>
<reference evidence="4 7" key="2">
    <citation type="submission" date="2019-03" db="EMBL/GenBank/DDBJ databases">
        <title>Genomic Encyclopedia of Archaeal and Bacterial Type Strains, Phase II (KMG-II): from individual species to whole genera.</title>
        <authorList>
            <person name="Goeker M."/>
        </authorList>
    </citation>
    <scope>NUCLEOTIDE SEQUENCE [LARGE SCALE GENOMIC DNA]</scope>
    <source>
        <strain evidence="4 7">ATCC 25591</strain>
    </source>
</reference>
<dbReference type="Proteomes" id="UP001059349">
    <property type="component" value="Chromosome"/>
</dbReference>
<dbReference type="KEGG" id="mhyv:MHSN_02475"/>
<keyword evidence="1" id="KW-0812">Transmembrane</keyword>
<proteinExistence type="predicted"/>
<dbReference type="Proteomes" id="UP000294882">
    <property type="component" value="Unassembled WGS sequence"/>
</dbReference>
<protein>
    <submittedName>
        <fullName evidence="4">Uncharacterized protein</fullName>
    </submittedName>
</protein>
<dbReference type="EMBL" id="JASBCP010000002">
    <property type="protein sequence ID" value="MDI3047965.1"/>
    <property type="molecule type" value="Genomic_DNA"/>
</dbReference>
<dbReference type="EMBL" id="CP008748">
    <property type="protein sequence ID" value="ASI54030.1"/>
    <property type="molecule type" value="Genomic_DNA"/>
</dbReference>
<dbReference type="EMBL" id="SOCH01000003">
    <property type="protein sequence ID" value="TDU97811.1"/>
    <property type="molecule type" value="Genomic_DNA"/>
</dbReference>
<accession>A0A063YII9</accession>
<evidence type="ECO:0000313" key="2">
    <source>
        <dbReference type="EMBL" id="ASI54030.1"/>
    </source>
</evidence>
<dbReference type="RefSeq" id="WP_036441226.1">
    <property type="nucleotide sequence ID" value="NZ_CP008748.1"/>
</dbReference>
<keyword evidence="6" id="KW-1185">Reference proteome</keyword>
<gene>
    <name evidence="4" type="ORF">JN03_0327</name>
    <name evidence="2" type="ORF">MHSN_02475</name>
    <name evidence="5" type="ORF">NMG93_02705</name>
    <name evidence="3" type="ORF">QJ129_01670</name>
</gene>
<evidence type="ECO:0000313" key="4">
    <source>
        <dbReference type="EMBL" id="TDU97811.1"/>
    </source>
</evidence>
<evidence type="ECO:0000313" key="3">
    <source>
        <dbReference type="EMBL" id="MDI3047965.1"/>
    </source>
</evidence>
<name>A0A063YII9_9BACT</name>
<dbReference type="AlphaFoldDB" id="A0A063YII9"/>
<dbReference type="OrthoDB" id="398387at2"/>
<organism evidence="4 7">
    <name type="scientific">Metamycoplasma hyosynoviae</name>
    <dbReference type="NCBI Taxonomy" id="29559"/>
    <lineage>
        <taxon>Bacteria</taxon>
        <taxon>Bacillati</taxon>
        <taxon>Mycoplasmatota</taxon>
        <taxon>Mycoplasmoidales</taxon>
        <taxon>Metamycoplasmataceae</taxon>
        <taxon>Metamycoplasma</taxon>
    </lineage>
</organism>
<dbReference type="Proteomes" id="UP000264882">
    <property type="component" value="Chromosome"/>
</dbReference>
<evidence type="ECO:0000313" key="7">
    <source>
        <dbReference type="Proteomes" id="UP000294882"/>
    </source>
</evidence>
<dbReference type="Proteomes" id="UP001233782">
    <property type="component" value="Unassembled WGS sequence"/>
</dbReference>
<keyword evidence="1" id="KW-0472">Membrane</keyword>
<evidence type="ECO:0000313" key="5">
    <source>
        <dbReference type="EMBL" id="UTO25762.1"/>
    </source>
</evidence>
<reference evidence="2 6" key="1">
    <citation type="submission" date="2014-06" db="EMBL/GenBank/DDBJ databases">
        <title>The Whole Genome Sequence of Mycoplasma hyosynoviae strain ATCC 27095.</title>
        <authorList>
            <person name="Calcutt M.J."/>
            <person name="Foecking M.F."/>
        </authorList>
    </citation>
    <scope>NUCLEOTIDE SEQUENCE [LARGE SCALE GENOMIC DNA]</scope>
    <source>
        <strain evidence="2 6">M60</strain>
    </source>
</reference>
<dbReference type="STRING" id="29559.NPL3_01415"/>
<keyword evidence="1" id="KW-1133">Transmembrane helix</keyword>
<dbReference type="EMBL" id="CP101127">
    <property type="protein sequence ID" value="UTO25762.1"/>
    <property type="molecule type" value="Genomic_DNA"/>
</dbReference>
<evidence type="ECO:0000313" key="6">
    <source>
        <dbReference type="Proteomes" id="UP000264882"/>
    </source>
</evidence>
<dbReference type="GeneID" id="75105388"/>
<evidence type="ECO:0000256" key="1">
    <source>
        <dbReference type="SAM" id="Phobius"/>
    </source>
</evidence>
<reference evidence="3" key="4">
    <citation type="submission" date="2023-04" db="EMBL/GenBank/DDBJ databases">
        <title>Genomes of recent Mycoplasma hyosynoviae isolates 2023.</title>
        <authorList>
            <person name="Spergser J."/>
        </authorList>
    </citation>
    <scope>NUCLEOTIDE SEQUENCE</scope>
    <source>
        <strain evidence="3">SN1J23N</strain>
    </source>
</reference>
<feature type="transmembrane region" description="Helical" evidence="1">
    <location>
        <begin position="116"/>
        <end position="136"/>
    </location>
</feature>
<sequence>MKAKRPIKLNALKQKDKRVLNYDPEKESISLIINQFRTYLKNANYIKDYSELEIFEFFKEIFWMQATEEKLTEKIKEFSKRQAKMKAKYNNYVEYASWSENPIAESTKPLSIRKRIFIILGFALIFIIMLLIIIGLNKWW</sequence>